<evidence type="ECO:0000313" key="2">
    <source>
        <dbReference type="Proteomes" id="UP000193560"/>
    </source>
</evidence>
<gene>
    <name evidence="1" type="ORF">BCR42DRAFT_413167</name>
</gene>
<dbReference type="AlphaFoldDB" id="A0A1X2IKN4"/>
<proteinExistence type="predicted"/>
<accession>A0A1X2IKN4</accession>
<organism evidence="1 2">
    <name type="scientific">Absidia repens</name>
    <dbReference type="NCBI Taxonomy" id="90262"/>
    <lineage>
        <taxon>Eukaryota</taxon>
        <taxon>Fungi</taxon>
        <taxon>Fungi incertae sedis</taxon>
        <taxon>Mucoromycota</taxon>
        <taxon>Mucoromycotina</taxon>
        <taxon>Mucoromycetes</taxon>
        <taxon>Mucorales</taxon>
        <taxon>Cunninghamellaceae</taxon>
        <taxon>Absidia</taxon>
    </lineage>
</organism>
<keyword evidence="2" id="KW-1185">Reference proteome</keyword>
<dbReference type="EMBL" id="MCGE01000009">
    <property type="protein sequence ID" value="ORZ18106.1"/>
    <property type="molecule type" value="Genomic_DNA"/>
</dbReference>
<name>A0A1X2IKN4_9FUNG</name>
<protein>
    <submittedName>
        <fullName evidence="1">Uncharacterized protein</fullName>
    </submittedName>
</protein>
<reference evidence="1 2" key="1">
    <citation type="submission" date="2016-07" db="EMBL/GenBank/DDBJ databases">
        <title>Pervasive Adenine N6-methylation of Active Genes in Fungi.</title>
        <authorList>
            <consortium name="DOE Joint Genome Institute"/>
            <person name="Mondo S.J."/>
            <person name="Dannebaum R.O."/>
            <person name="Kuo R.C."/>
            <person name="Labutti K."/>
            <person name="Haridas S."/>
            <person name="Kuo A."/>
            <person name="Salamov A."/>
            <person name="Ahrendt S.R."/>
            <person name="Lipzen A."/>
            <person name="Sullivan W."/>
            <person name="Andreopoulos W.B."/>
            <person name="Clum A."/>
            <person name="Lindquist E."/>
            <person name="Daum C."/>
            <person name="Ramamoorthy G.K."/>
            <person name="Gryganskyi A."/>
            <person name="Culley D."/>
            <person name="Magnuson J.K."/>
            <person name="James T.Y."/>
            <person name="O'Malley M.A."/>
            <person name="Stajich J.E."/>
            <person name="Spatafora J.W."/>
            <person name="Visel A."/>
            <person name="Grigoriev I.V."/>
        </authorList>
    </citation>
    <scope>NUCLEOTIDE SEQUENCE [LARGE SCALE GENOMIC DNA]</scope>
    <source>
        <strain evidence="1 2">NRRL 1336</strain>
    </source>
</reference>
<dbReference type="Proteomes" id="UP000193560">
    <property type="component" value="Unassembled WGS sequence"/>
</dbReference>
<evidence type="ECO:0000313" key="1">
    <source>
        <dbReference type="EMBL" id="ORZ18106.1"/>
    </source>
</evidence>
<comment type="caution">
    <text evidence="1">The sequence shown here is derived from an EMBL/GenBank/DDBJ whole genome shotgun (WGS) entry which is preliminary data.</text>
</comment>
<sequence length="77" mass="9072">MKTWWWVQVVIQRFWNGMDDLLMESTFLGEVIMVLERIACFLPGAILYTYAPNKLLVWLNMAYVTSHKNSIYPVDSI</sequence>